<evidence type="ECO:0000313" key="6">
    <source>
        <dbReference type="EMBL" id="KUG27744.1"/>
    </source>
</evidence>
<name>A0A0W8G3N4_9ZZZZ</name>
<feature type="transmembrane region" description="Helical" evidence="5">
    <location>
        <begin position="95"/>
        <end position="117"/>
    </location>
</feature>
<dbReference type="PANTHER" id="PTHR43359:SF1">
    <property type="entry name" value="FORMATE HYDROGENLYASE SUBUNIT 4-RELATED"/>
    <property type="match status" value="1"/>
</dbReference>
<dbReference type="EMBL" id="LNQE01000293">
    <property type="protein sequence ID" value="KUG27744.1"/>
    <property type="molecule type" value="Genomic_DNA"/>
</dbReference>
<evidence type="ECO:0000256" key="2">
    <source>
        <dbReference type="ARBA" id="ARBA00022692"/>
    </source>
</evidence>
<keyword evidence="2 5" id="KW-0812">Transmembrane</keyword>
<comment type="subcellular location">
    <subcellularLocation>
        <location evidence="1">Membrane</location>
        <topology evidence="1">Multi-pass membrane protein</topology>
    </subcellularLocation>
</comment>
<dbReference type="GO" id="GO:0005886">
    <property type="term" value="C:plasma membrane"/>
    <property type="evidence" value="ECO:0007669"/>
    <property type="project" value="TreeGrafter"/>
</dbReference>
<evidence type="ECO:0000256" key="4">
    <source>
        <dbReference type="ARBA" id="ARBA00023136"/>
    </source>
</evidence>
<feature type="transmembrane region" description="Helical" evidence="5">
    <location>
        <begin position="6"/>
        <end position="25"/>
    </location>
</feature>
<feature type="transmembrane region" description="Helical" evidence="5">
    <location>
        <begin position="253"/>
        <end position="270"/>
    </location>
</feature>
<keyword evidence="4 5" id="KW-0472">Membrane</keyword>
<proteinExistence type="predicted"/>
<sequence>MTARALSVLVPLLAAPLAFGVIHRIKARFAGRQGKPLTQIYRDIRKCLGKGATISRTTTWLFRAGPTINLATTLTALLFVPLGGLPAAVSFPGDIFVFAYLLAMGRFFTIMAALDTGSSFEGMGASREAVYSCLAEPMLFLALLALARHSGDLSLSGMLSAVSAGSWLTGAPILALVTVALFLILLAENCRVPFDDPTTHLELTMIHEVMVLDHGGPDLGFIEYAQTLKLWIFAAIATSLLLPAASGSLAFDALWGVAGIFAAAAAVGVTESVMARLRLTRVPPLLAAAGAFAALALILVEG</sequence>
<dbReference type="PANTHER" id="PTHR43359">
    <property type="entry name" value="FORMATE HYDROGENLYASE SUBUNIT 4"/>
    <property type="match status" value="1"/>
</dbReference>
<feature type="transmembrane region" description="Helical" evidence="5">
    <location>
        <begin position="129"/>
        <end position="147"/>
    </location>
</feature>
<feature type="transmembrane region" description="Helical" evidence="5">
    <location>
        <begin position="282"/>
        <end position="300"/>
    </location>
</feature>
<dbReference type="GO" id="GO:0016829">
    <property type="term" value="F:lyase activity"/>
    <property type="evidence" value="ECO:0007669"/>
    <property type="project" value="UniProtKB-KW"/>
</dbReference>
<protein>
    <submittedName>
        <fullName evidence="6">Formate hydrogenlyase subunit 4</fullName>
    </submittedName>
</protein>
<evidence type="ECO:0000256" key="5">
    <source>
        <dbReference type="SAM" id="Phobius"/>
    </source>
</evidence>
<organism evidence="6">
    <name type="scientific">hydrocarbon metagenome</name>
    <dbReference type="NCBI Taxonomy" id="938273"/>
    <lineage>
        <taxon>unclassified sequences</taxon>
        <taxon>metagenomes</taxon>
        <taxon>ecological metagenomes</taxon>
    </lineage>
</organism>
<dbReference type="Pfam" id="PF00146">
    <property type="entry name" value="NADHdh"/>
    <property type="match status" value="1"/>
</dbReference>
<dbReference type="AlphaFoldDB" id="A0A0W8G3N4"/>
<feature type="transmembrane region" description="Helical" evidence="5">
    <location>
        <begin position="68"/>
        <end position="89"/>
    </location>
</feature>
<keyword evidence="3 5" id="KW-1133">Transmembrane helix</keyword>
<dbReference type="InterPro" id="IPR052561">
    <property type="entry name" value="ComplexI_Subunit1"/>
</dbReference>
<reference evidence="6" key="1">
    <citation type="journal article" date="2015" name="Proc. Natl. Acad. Sci. U.S.A.">
        <title>Networks of energetic and metabolic interactions define dynamics in microbial communities.</title>
        <authorList>
            <person name="Embree M."/>
            <person name="Liu J.K."/>
            <person name="Al-Bassam M.M."/>
            <person name="Zengler K."/>
        </authorList>
    </citation>
    <scope>NUCLEOTIDE SEQUENCE</scope>
</reference>
<keyword evidence="6" id="KW-0456">Lyase</keyword>
<evidence type="ECO:0000256" key="3">
    <source>
        <dbReference type="ARBA" id="ARBA00022989"/>
    </source>
</evidence>
<evidence type="ECO:0000256" key="1">
    <source>
        <dbReference type="ARBA" id="ARBA00004141"/>
    </source>
</evidence>
<gene>
    <name evidence="6" type="ORF">ASZ90_002411</name>
</gene>
<comment type="caution">
    <text evidence="6">The sequence shown here is derived from an EMBL/GenBank/DDBJ whole genome shotgun (WGS) entry which is preliminary data.</text>
</comment>
<feature type="transmembrane region" description="Helical" evidence="5">
    <location>
        <begin position="230"/>
        <end position="247"/>
    </location>
</feature>
<feature type="transmembrane region" description="Helical" evidence="5">
    <location>
        <begin position="167"/>
        <end position="187"/>
    </location>
</feature>
<dbReference type="InterPro" id="IPR001694">
    <property type="entry name" value="NADH_UbQ_OxRdtase_su1/FPO"/>
</dbReference>
<accession>A0A0W8G3N4</accession>